<feature type="transmembrane region" description="Helical" evidence="1">
    <location>
        <begin position="187"/>
        <end position="207"/>
    </location>
</feature>
<feature type="transmembrane region" description="Helical" evidence="1">
    <location>
        <begin position="7"/>
        <end position="28"/>
    </location>
</feature>
<feature type="transmembrane region" description="Helical" evidence="1">
    <location>
        <begin position="114"/>
        <end position="137"/>
    </location>
</feature>
<protein>
    <recommendedName>
        <fullName evidence="4">Ferric oxidoreductase domain-containing protein</fullName>
    </recommendedName>
</protein>
<comment type="caution">
    <text evidence="2">The sequence shown here is derived from an EMBL/GenBank/DDBJ whole genome shotgun (WGS) entry which is preliminary data.</text>
</comment>
<accession>A0ABV6KX12</accession>
<evidence type="ECO:0000313" key="3">
    <source>
        <dbReference type="Proteomes" id="UP001589738"/>
    </source>
</evidence>
<feature type="transmembrane region" description="Helical" evidence="1">
    <location>
        <begin position="74"/>
        <end position="94"/>
    </location>
</feature>
<proteinExistence type="predicted"/>
<sequence>MKTLKRNLVVGLFSIIAVYLFFLSRSGWDPMHAWNRAFADVSLLLLLLTLVIGPLGKINRFFISYRPWRREMGIWSALTAIIHVYILFDGWFQWEPIRTIAGFDQATGQLFFDSGFTLANLLGLIGLVYVFLLTLISNNKSVKLLGKPAWDYVQQKSSILYILVVAHTAYFLFFYRIGNANWFQKPFLVFVIILFLIQWGVFFLTVLRNRAKARKALVNQD</sequence>
<evidence type="ECO:0000313" key="2">
    <source>
        <dbReference type="EMBL" id="MFC0477400.1"/>
    </source>
</evidence>
<feature type="transmembrane region" description="Helical" evidence="1">
    <location>
        <begin position="158"/>
        <end position="175"/>
    </location>
</feature>
<dbReference type="EMBL" id="JBHLUU010000121">
    <property type="protein sequence ID" value="MFC0477400.1"/>
    <property type="molecule type" value="Genomic_DNA"/>
</dbReference>
<reference evidence="2 3" key="1">
    <citation type="submission" date="2024-09" db="EMBL/GenBank/DDBJ databases">
        <authorList>
            <person name="Sun Q."/>
            <person name="Mori K."/>
        </authorList>
    </citation>
    <scope>NUCLEOTIDE SEQUENCE [LARGE SCALE GENOMIC DNA]</scope>
    <source>
        <strain evidence="2 3">CGMCC 1.9126</strain>
    </source>
</reference>
<dbReference type="RefSeq" id="WP_340906790.1">
    <property type="nucleotide sequence ID" value="NZ_JBHLUU010000121.1"/>
</dbReference>
<organism evidence="2 3">
    <name type="scientific">Robertmurraya beringensis</name>
    <dbReference type="NCBI Taxonomy" id="641660"/>
    <lineage>
        <taxon>Bacteria</taxon>
        <taxon>Bacillati</taxon>
        <taxon>Bacillota</taxon>
        <taxon>Bacilli</taxon>
        <taxon>Bacillales</taxon>
        <taxon>Bacillaceae</taxon>
        <taxon>Robertmurraya</taxon>
    </lineage>
</organism>
<name>A0ABV6KX12_9BACI</name>
<evidence type="ECO:0000256" key="1">
    <source>
        <dbReference type="SAM" id="Phobius"/>
    </source>
</evidence>
<feature type="transmembrane region" description="Helical" evidence="1">
    <location>
        <begin position="34"/>
        <end position="53"/>
    </location>
</feature>
<keyword evidence="1" id="KW-0472">Membrane</keyword>
<dbReference type="Proteomes" id="UP001589738">
    <property type="component" value="Unassembled WGS sequence"/>
</dbReference>
<keyword evidence="1" id="KW-1133">Transmembrane helix</keyword>
<keyword evidence="3" id="KW-1185">Reference proteome</keyword>
<gene>
    <name evidence="2" type="ORF">ACFFHF_19575</name>
</gene>
<evidence type="ECO:0008006" key="4">
    <source>
        <dbReference type="Google" id="ProtNLM"/>
    </source>
</evidence>
<keyword evidence="1" id="KW-0812">Transmembrane</keyword>